<sequence>MLLAAPGVSWAATSVGTNVSVDGTLTVNGNSTVGNATSSDVLFVNSRIAGSLIPTFNDSISLGEFARAYTNVFSSGTIYGANLDLDGNTTLGNVTSSDVVYINSRLGGSLIPRANNSLSLGEGGLAFGNVFSSGTLYVSTTQAGDFGGPRAPVFSFSNDPDTGLYNRDGSRLGVTIDGVAKLQVSNTDFSPFRNNRLDLGQFSSSTEGPGAWKNVFASGTMYTDELISGVTSTITMTSSSIIGSSGTALTFTIRGTASGAGSNIIIQAGEAGVSGAGGSINLVPGSGVGGSPGLVNIYTSGGGKTLSGRLGSAVQDDFTIYGGTTVNKISFGQYSGSEETSFRVKIIDSPANFPEVTGALTGSNPNIAATGTDDNINLDLVAKGSGVIAASSGLYVPDGKYLQAADNNAGAPAAGDCDEAGEIGRISIDTTGNALYVCNGATRGWDTIALTN</sequence>
<dbReference type="Proteomes" id="UP000033870">
    <property type="component" value="Unassembled WGS sequence"/>
</dbReference>
<dbReference type="AlphaFoldDB" id="A0A0G1YF16"/>
<reference evidence="1 2" key="1">
    <citation type="journal article" date="2015" name="Nature">
        <title>rRNA introns, odd ribosomes, and small enigmatic genomes across a large radiation of phyla.</title>
        <authorList>
            <person name="Brown C.T."/>
            <person name="Hug L.A."/>
            <person name="Thomas B.C."/>
            <person name="Sharon I."/>
            <person name="Castelle C.J."/>
            <person name="Singh A."/>
            <person name="Wilkins M.J."/>
            <person name="Williams K.H."/>
            <person name="Banfield J.F."/>
        </authorList>
    </citation>
    <scope>NUCLEOTIDE SEQUENCE [LARGE SCALE GENOMIC DNA]</scope>
</reference>
<accession>A0A0G1YF16</accession>
<comment type="caution">
    <text evidence="1">The sequence shown here is derived from an EMBL/GenBank/DDBJ whole genome shotgun (WGS) entry which is preliminary data.</text>
</comment>
<evidence type="ECO:0000313" key="1">
    <source>
        <dbReference type="EMBL" id="KKW41816.1"/>
    </source>
</evidence>
<dbReference type="EMBL" id="LCRX01000013">
    <property type="protein sequence ID" value="KKW41816.1"/>
    <property type="molecule type" value="Genomic_DNA"/>
</dbReference>
<evidence type="ECO:0000313" key="2">
    <source>
        <dbReference type="Proteomes" id="UP000033870"/>
    </source>
</evidence>
<protein>
    <submittedName>
        <fullName evidence="1">Uncharacterized protein</fullName>
    </submittedName>
</protein>
<gene>
    <name evidence="1" type="ORF">UY92_C0013G0015</name>
</gene>
<name>A0A0G1YF16_9BACT</name>
<proteinExistence type="predicted"/>
<organism evidence="1 2">
    <name type="scientific">Candidatus Magasanikbacteria bacterium GW2011_GWA2_56_11</name>
    <dbReference type="NCBI Taxonomy" id="1619044"/>
    <lineage>
        <taxon>Bacteria</taxon>
        <taxon>Candidatus Magasanikiibacteriota</taxon>
    </lineage>
</organism>